<gene>
    <name evidence="3" type="ORF">SCHCODRAFT_234065</name>
</gene>
<evidence type="ECO:0000313" key="4">
    <source>
        <dbReference type="Proteomes" id="UP000007431"/>
    </source>
</evidence>
<reference evidence="3 4" key="1">
    <citation type="journal article" date="2010" name="Nat. Biotechnol.">
        <title>Genome sequence of the model mushroom Schizophyllum commune.</title>
        <authorList>
            <person name="Ohm R.A."/>
            <person name="de Jong J.F."/>
            <person name="Lugones L.G."/>
            <person name="Aerts A."/>
            <person name="Kothe E."/>
            <person name="Stajich J.E."/>
            <person name="de Vries R.P."/>
            <person name="Record E."/>
            <person name="Levasseur A."/>
            <person name="Baker S.E."/>
            <person name="Bartholomew K.A."/>
            <person name="Coutinho P.M."/>
            <person name="Erdmann S."/>
            <person name="Fowler T.J."/>
            <person name="Gathman A.C."/>
            <person name="Lombard V."/>
            <person name="Henrissat B."/>
            <person name="Knabe N."/>
            <person name="Kuees U."/>
            <person name="Lilly W.W."/>
            <person name="Lindquist E."/>
            <person name="Lucas S."/>
            <person name="Magnuson J.K."/>
            <person name="Piumi F."/>
            <person name="Raudaskoski M."/>
            <person name="Salamov A."/>
            <person name="Schmutz J."/>
            <person name="Schwarze F.W.M.R."/>
            <person name="vanKuyk P.A."/>
            <person name="Horton J.S."/>
            <person name="Grigoriev I.V."/>
            <person name="Woesten H.A.B."/>
        </authorList>
    </citation>
    <scope>NUCLEOTIDE SEQUENCE [LARGE SCALE GENOMIC DNA]</scope>
    <source>
        <strain evidence="4">H4-8 / FGSC 9210</strain>
    </source>
</reference>
<dbReference type="InterPro" id="IPR001810">
    <property type="entry name" value="F-box_dom"/>
</dbReference>
<proteinExistence type="predicted"/>
<evidence type="ECO:0000256" key="1">
    <source>
        <dbReference type="SAM" id="MobiDB-lite"/>
    </source>
</evidence>
<evidence type="ECO:0000313" key="3">
    <source>
        <dbReference type="EMBL" id="EFI97708.1"/>
    </source>
</evidence>
<sequence>MASRRSSSRVKALAEKKATAGPTNTNAVSSRRTARSKNKGATASGASATKPKGRSNKKRKITETSGTEEEPDAPEALEAQPTTLGIKDMPPEIFDEILMQCRPDVLLSISRANKYLHNTLFSRDSERIWQQSFENYQDVIPAWCPAVRDSITVIEYATILFGRTCSICKSFKGKHLLAAFVTRVCSECLKRDYISIEPYPGERSYNDRQASYGVHTDIAKMPGSENVSVIAERALHAKIIPILQGMPPEMVAEYQEGLRRTNTVKTQFRLEVEEFFANERRQKAAETRRLSKEMHDGRRAFIYDRLKAAGLGDQLASLEKLQPKFLNTFVNRPTPITPEVWKEMEPEVVQHIADLIAEHEKETAVRVFGERVKELTTKMGSGVLDGIFPKLHWSELAVEEPIRGILLEGVQYAHPSRFPDVDDKEFVALAKRCSERKMEYLRGLLPLSNDDTNTTPEANATSETKRDTDAALHLATTYFKCTLCDSEPMPFARVVGHHCQRVVKSSKKDDKDDKKDISFGALMRSKRSHEPFYKTDTVILDAQAGAHAELLIKACDKDPKKTSFAEMEAHHARFECRLPVCHSRTDGTRTARRWRNALIHSYNVHPENAKTGLQTTPRWTVIDDADTMKRIGRVEIEYQSHKGCRDGCTTKLVSDSDMPFHMALVHGTSPYLLDRTMDTHPTYVRFV</sequence>
<evidence type="ECO:0000259" key="2">
    <source>
        <dbReference type="PROSITE" id="PS50181"/>
    </source>
</evidence>
<feature type="compositionally biased region" description="Polar residues" evidence="1">
    <location>
        <begin position="21"/>
        <end position="31"/>
    </location>
</feature>
<dbReference type="VEuPathDB" id="FungiDB:SCHCODRAFT_02746390"/>
<feature type="region of interest" description="Disordered" evidence="1">
    <location>
        <begin position="1"/>
        <end position="84"/>
    </location>
</feature>
<protein>
    <recommendedName>
        <fullName evidence="2">F-box domain-containing protein</fullName>
    </recommendedName>
</protein>
<dbReference type="OrthoDB" id="2322499at2759"/>
<feature type="compositionally biased region" description="Acidic residues" evidence="1">
    <location>
        <begin position="66"/>
        <end position="75"/>
    </location>
</feature>
<dbReference type="PROSITE" id="PS50181">
    <property type="entry name" value="FBOX"/>
    <property type="match status" value="1"/>
</dbReference>
<dbReference type="Proteomes" id="UP000007431">
    <property type="component" value="Unassembled WGS sequence"/>
</dbReference>
<feature type="compositionally biased region" description="Basic residues" evidence="1">
    <location>
        <begin position="51"/>
        <end position="60"/>
    </location>
</feature>
<dbReference type="GeneID" id="9590554"/>
<feature type="domain" description="F-box" evidence="2">
    <location>
        <begin position="83"/>
        <end position="132"/>
    </location>
</feature>
<dbReference type="InParanoid" id="D8Q3L0"/>
<dbReference type="RefSeq" id="XP_003032611.1">
    <property type="nucleotide sequence ID" value="XM_003032565.1"/>
</dbReference>
<dbReference type="KEGG" id="scm:SCHCO_02746390"/>
<dbReference type="AlphaFoldDB" id="D8Q3L0"/>
<dbReference type="OMA" id="WQNARIP"/>
<dbReference type="HOGENOM" id="CLU_400699_0_0_1"/>
<organism evidence="4">
    <name type="scientific">Schizophyllum commune (strain H4-8 / FGSC 9210)</name>
    <name type="common">Split gill fungus</name>
    <dbReference type="NCBI Taxonomy" id="578458"/>
    <lineage>
        <taxon>Eukaryota</taxon>
        <taxon>Fungi</taxon>
        <taxon>Dikarya</taxon>
        <taxon>Basidiomycota</taxon>
        <taxon>Agaricomycotina</taxon>
        <taxon>Agaricomycetes</taxon>
        <taxon>Agaricomycetidae</taxon>
        <taxon>Agaricales</taxon>
        <taxon>Schizophyllaceae</taxon>
        <taxon>Schizophyllum</taxon>
    </lineage>
</organism>
<keyword evidence="4" id="KW-1185">Reference proteome</keyword>
<name>D8Q3L0_SCHCM</name>
<dbReference type="EMBL" id="GL377305">
    <property type="protein sequence ID" value="EFI97708.1"/>
    <property type="molecule type" value="Genomic_DNA"/>
</dbReference>
<accession>D8Q3L0</accession>